<feature type="repeat" description="PPR" evidence="2">
    <location>
        <begin position="364"/>
        <end position="398"/>
    </location>
</feature>
<dbReference type="AlphaFoldDB" id="A0A804KYR4"/>
<dbReference type="GO" id="GO:0009793">
    <property type="term" value="P:embryo development ending in seed dormancy"/>
    <property type="evidence" value="ECO:0007669"/>
    <property type="project" value="EnsemblPlants"/>
</dbReference>
<dbReference type="Gene3D" id="1.25.40.10">
    <property type="entry name" value="Tetratricopeptide repeat domain"/>
    <property type="match status" value="3"/>
</dbReference>
<evidence type="ECO:0000313" key="3">
    <source>
        <dbReference type="EMBL" id="CAG1854213.1"/>
    </source>
</evidence>
<feature type="repeat" description="PPR" evidence="2">
    <location>
        <begin position="151"/>
        <end position="185"/>
    </location>
</feature>
<keyword evidence="1" id="KW-0677">Repeat</keyword>
<name>A0A804KYR4_MUSAM</name>
<evidence type="ECO:0000256" key="2">
    <source>
        <dbReference type="PROSITE-ProRule" id="PRU00708"/>
    </source>
</evidence>
<dbReference type="PROSITE" id="PS51375">
    <property type="entry name" value="PPR"/>
    <property type="match status" value="7"/>
</dbReference>
<sequence>MEKATKISPFRLSTLLRLETNPQIALQLFRNPTPTPNPSKPFRRSARSYDLIVCKLGKARMFAEMENVLHEMNRETRFAAKEALFCRVISFYGRARMPAAARRTFDRIPSFRCRRTIRSFNSLLHVTLGCGDLEGVRSMCRDLDDYGLTPDACTYNVLIRAQVLAGCIEGAWELFDEMRSKGIAPTVSTFGTLVSALCANSMLDDAFRLKERMLTEFKVKPNAYIYTPLIKGLCKSGELDLALQLKEEMLSDKDLVMDSAVYSTLIRALFRVNRKGEVVGILEEMKRIGIKPDVVTYNAMISGFCEDEKDFDAAFETLNEMVRQRCKPDVVSYNTIIAGLCKAGRWSDASELFDDMPRRECCPDVVSHRILFEGLCDAGEFRKARMVLDEMMFKGYKLGAVNMRKLLEGLLSGEKDRILVDSTLFSVAKANGMGLEDWETVVGNIVTEPEKLKVAKLLACLSMRSVVATGTKLAAALVAHNN</sequence>
<organism evidence="4 5">
    <name type="scientific">Musa acuminata subsp. malaccensis</name>
    <name type="common">Wild banana</name>
    <name type="synonym">Musa malaccensis</name>
    <dbReference type="NCBI Taxonomy" id="214687"/>
    <lineage>
        <taxon>Eukaryota</taxon>
        <taxon>Viridiplantae</taxon>
        <taxon>Streptophyta</taxon>
        <taxon>Embryophyta</taxon>
        <taxon>Tracheophyta</taxon>
        <taxon>Spermatophyta</taxon>
        <taxon>Magnoliopsida</taxon>
        <taxon>Liliopsida</taxon>
        <taxon>Zingiberales</taxon>
        <taxon>Musaceae</taxon>
        <taxon>Musa</taxon>
    </lineage>
</organism>
<evidence type="ECO:0000313" key="4">
    <source>
        <dbReference type="EnsemblPlants" id="Ma10_p21460.1"/>
    </source>
</evidence>
<dbReference type="FunCoup" id="A0A804KYR4">
    <property type="interactions" value="289"/>
</dbReference>
<feature type="repeat" description="PPR" evidence="2">
    <location>
        <begin position="186"/>
        <end position="221"/>
    </location>
</feature>
<gene>
    <name evidence="3" type="ORF">GSMUA_324390.1</name>
</gene>
<protein>
    <submittedName>
        <fullName evidence="3">(wild Malaysian banana) hypothetical protein</fullName>
    </submittedName>
</protein>
<dbReference type="PANTHER" id="PTHR47934">
    <property type="entry name" value="PENTATRICOPEPTIDE REPEAT-CONTAINING PROTEIN PET309, MITOCHONDRIAL"/>
    <property type="match status" value="1"/>
</dbReference>
<dbReference type="PANTHER" id="PTHR47934:SF6">
    <property type="entry name" value="MITOCHONDRIAL GROUP I INTRON SPLICING FACTOR CCM1-RELATED"/>
    <property type="match status" value="1"/>
</dbReference>
<dbReference type="Gramene" id="Ma10_t21460.1">
    <property type="protein sequence ID" value="Ma10_p21460.1"/>
    <property type="gene ID" value="Ma10_g21460"/>
</dbReference>
<feature type="repeat" description="PPR" evidence="2">
    <location>
        <begin position="293"/>
        <end position="328"/>
    </location>
</feature>
<evidence type="ECO:0000256" key="1">
    <source>
        <dbReference type="ARBA" id="ARBA00022737"/>
    </source>
</evidence>
<dbReference type="Pfam" id="PF12854">
    <property type="entry name" value="PPR_1"/>
    <property type="match status" value="1"/>
</dbReference>
<dbReference type="GO" id="GO:0048364">
    <property type="term" value="P:root development"/>
    <property type="evidence" value="ECO:0007669"/>
    <property type="project" value="EnsemblPlants"/>
</dbReference>
<proteinExistence type="predicted"/>
<reference evidence="3" key="1">
    <citation type="submission" date="2021-03" db="EMBL/GenBank/DDBJ databases">
        <authorList>
            <consortium name="Genoscope - CEA"/>
            <person name="William W."/>
        </authorList>
    </citation>
    <scope>NUCLEOTIDE SEQUENCE</scope>
    <source>
        <strain evidence="3">Doubled-haploid Pahang</strain>
    </source>
</reference>
<dbReference type="OMA" id="TFRCHRT"/>
<dbReference type="InterPro" id="IPR011990">
    <property type="entry name" value="TPR-like_helical_dom_sf"/>
</dbReference>
<dbReference type="Pfam" id="PF13041">
    <property type="entry name" value="PPR_2"/>
    <property type="match status" value="3"/>
</dbReference>
<keyword evidence="5" id="KW-1185">Reference proteome</keyword>
<dbReference type="EnsemblPlants" id="Ma10_t21460.1">
    <property type="protein sequence ID" value="Ma10_p21460.1"/>
    <property type="gene ID" value="Ma10_g21460"/>
</dbReference>
<reference evidence="4" key="2">
    <citation type="submission" date="2021-05" db="UniProtKB">
        <authorList>
            <consortium name="EnsemblPlants"/>
        </authorList>
    </citation>
    <scope>IDENTIFICATION</scope>
    <source>
        <strain evidence="4">subsp. malaccensis</strain>
    </source>
</reference>
<dbReference type="Proteomes" id="UP000012960">
    <property type="component" value="Unplaced"/>
</dbReference>
<accession>A0A804KYR4</accession>
<dbReference type="NCBIfam" id="TIGR00756">
    <property type="entry name" value="PPR"/>
    <property type="match status" value="7"/>
</dbReference>
<dbReference type="OrthoDB" id="185373at2759"/>
<dbReference type="EMBL" id="HG996476">
    <property type="protein sequence ID" value="CAG1854213.1"/>
    <property type="molecule type" value="Genomic_DNA"/>
</dbReference>
<feature type="repeat" description="PPR" evidence="2">
    <location>
        <begin position="222"/>
        <end position="252"/>
    </location>
</feature>
<feature type="repeat" description="PPR" evidence="2">
    <location>
        <begin position="329"/>
        <end position="363"/>
    </location>
</feature>
<dbReference type="GO" id="GO:0048367">
    <property type="term" value="P:shoot system development"/>
    <property type="evidence" value="ECO:0007669"/>
    <property type="project" value="EnsemblPlants"/>
</dbReference>
<dbReference type="InterPro" id="IPR002885">
    <property type="entry name" value="PPR_rpt"/>
</dbReference>
<dbReference type="GO" id="GO:0003729">
    <property type="term" value="F:mRNA binding"/>
    <property type="evidence" value="ECO:0000318"/>
    <property type="project" value="GO_Central"/>
</dbReference>
<evidence type="ECO:0000313" key="5">
    <source>
        <dbReference type="Proteomes" id="UP000012960"/>
    </source>
</evidence>
<dbReference type="InterPro" id="IPR051114">
    <property type="entry name" value="Mito_RNA_Proc_CCM1"/>
</dbReference>
<feature type="repeat" description="PPR" evidence="2">
    <location>
        <begin position="258"/>
        <end position="292"/>
    </location>
</feature>